<accession>A0ABP6GNF0</accession>
<evidence type="ECO:0000313" key="4">
    <source>
        <dbReference type="Proteomes" id="UP001501842"/>
    </source>
</evidence>
<protein>
    <submittedName>
        <fullName evidence="3">SCO2523 family variant P-loop protein</fullName>
    </submittedName>
</protein>
<dbReference type="RefSeq" id="WP_344450712.1">
    <property type="nucleotide sequence ID" value="NZ_BAAATZ010000009.1"/>
</dbReference>
<keyword evidence="1" id="KW-0547">Nucleotide-binding</keyword>
<proteinExistence type="predicted"/>
<evidence type="ECO:0000256" key="1">
    <source>
        <dbReference type="ARBA" id="ARBA00022741"/>
    </source>
</evidence>
<dbReference type="Proteomes" id="UP001501842">
    <property type="component" value="Unassembled WGS sequence"/>
</dbReference>
<dbReference type="InterPro" id="IPR027417">
    <property type="entry name" value="P-loop_NTPase"/>
</dbReference>
<organism evidence="3 4">
    <name type="scientific">Actinocorallia aurantiaca</name>
    <dbReference type="NCBI Taxonomy" id="46204"/>
    <lineage>
        <taxon>Bacteria</taxon>
        <taxon>Bacillati</taxon>
        <taxon>Actinomycetota</taxon>
        <taxon>Actinomycetes</taxon>
        <taxon>Streptosporangiales</taxon>
        <taxon>Thermomonosporaceae</taxon>
        <taxon>Actinocorallia</taxon>
    </lineage>
</organism>
<dbReference type="SUPFAM" id="SSF52540">
    <property type="entry name" value="P-loop containing nucleoside triphosphate hydrolases"/>
    <property type="match status" value="1"/>
</dbReference>
<keyword evidence="4" id="KW-1185">Reference proteome</keyword>
<dbReference type="EMBL" id="BAAATZ010000009">
    <property type="protein sequence ID" value="GAA2725953.1"/>
    <property type="molecule type" value="Genomic_DNA"/>
</dbReference>
<dbReference type="Gene3D" id="3.40.50.300">
    <property type="entry name" value="P-loop containing nucleotide triphosphate hydrolases"/>
    <property type="match status" value="1"/>
</dbReference>
<dbReference type="PANTHER" id="PTHR43384">
    <property type="entry name" value="SEPTUM SITE-DETERMINING PROTEIN MIND HOMOLOG, CHLOROPLASTIC-RELATED"/>
    <property type="match status" value="1"/>
</dbReference>
<dbReference type="NCBIfam" id="NF040564">
    <property type="entry name" value="SCO2523_fam"/>
    <property type="match status" value="1"/>
</dbReference>
<dbReference type="PANTHER" id="PTHR43384:SF6">
    <property type="entry name" value="SEPTUM SITE-DETERMINING PROTEIN MIND HOMOLOG, CHLOROPLASTIC"/>
    <property type="match status" value="1"/>
</dbReference>
<name>A0ABP6GNF0_9ACTN</name>
<evidence type="ECO:0000313" key="3">
    <source>
        <dbReference type="EMBL" id="GAA2725953.1"/>
    </source>
</evidence>
<comment type="caution">
    <text evidence="3">The sequence shown here is derived from an EMBL/GenBank/DDBJ whole genome shotgun (WGS) entry which is preliminary data.</text>
</comment>
<reference evidence="4" key="1">
    <citation type="journal article" date="2019" name="Int. J. Syst. Evol. Microbiol.">
        <title>The Global Catalogue of Microorganisms (GCM) 10K type strain sequencing project: providing services to taxonomists for standard genome sequencing and annotation.</title>
        <authorList>
            <consortium name="The Broad Institute Genomics Platform"/>
            <consortium name="The Broad Institute Genome Sequencing Center for Infectious Disease"/>
            <person name="Wu L."/>
            <person name="Ma J."/>
        </authorList>
    </citation>
    <scope>NUCLEOTIDE SEQUENCE [LARGE SCALE GENOMIC DNA]</scope>
    <source>
        <strain evidence="4">JCM 8201</strain>
    </source>
</reference>
<sequence length="304" mass="33428">MLIIATSDKGGTGRSVTTCNVAYRQALHGSDVCYLDFDFGSPTSGAIFNVENVTHGTPDGGLHSYLQGARAEPHRVDVWTESERSGQLARPPGAGRLVLLPGDLSGGEFSMNAEVVDRCVKLLIRLQEEFDLVLMDLSAGRSHAAEMVLTATALPQIREMGVRWLVYHRWTRQHVSSAASLVYGKRGLLAAGAERGHDRDELLDRIRFVRTAFVDPSGPGVAALRSTQETWLRRINEDLKERARLAGLGRSMAIATVPLDPVLQWREQLISDEDVWNGIANQQTVDAFEELAGAVLGEKEWTRL</sequence>
<keyword evidence="2" id="KW-0067">ATP-binding</keyword>
<evidence type="ECO:0000256" key="2">
    <source>
        <dbReference type="ARBA" id="ARBA00022840"/>
    </source>
</evidence>
<gene>
    <name evidence="3" type="ORF">GCM10010439_27250</name>
</gene>
<dbReference type="InterPro" id="IPR050625">
    <property type="entry name" value="ParA/MinD_ATPase"/>
</dbReference>